<dbReference type="InterPro" id="IPR001920">
    <property type="entry name" value="Asp/Glu_race"/>
</dbReference>
<dbReference type="InterPro" id="IPR004380">
    <property type="entry name" value="Asp_race"/>
</dbReference>
<dbReference type="Pfam" id="PF01177">
    <property type="entry name" value="Asp_Glu_race"/>
    <property type="match status" value="1"/>
</dbReference>
<protein>
    <submittedName>
        <fullName evidence="3">Aspartate racemase</fullName>
    </submittedName>
</protein>
<evidence type="ECO:0000313" key="3">
    <source>
        <dbReference type="EMBL" id="AVP95814.1"/>
    </source>
</evidence>
<accession>A0A2P1PLU2</accession>
<evidence type="ECO:0000256" key="2">
    <source>
        <dbReference type="ARBA" id="ARBA00023235"/>
    </source>
</evidence>
<dbReference type="AlphaFoldDB" id="A0A2P1PLU2"/>
<dbReference type="PROSITE" id="PS00924">
    <property type="entry name" value="ASP_GLU_RACEMASE_2"/>
    <property type="match status" value="1"/>
</dbReference>
<dbReference type="NCBIfam" id="TIGR00035">
    <property type="entry name" value="asp_race"/>
    <property type="match status" value="1"/>
</dbReference>
<keyword evidence="2" id="KW-0413">Isomerase</keyword>
<dbReference type="KEGG" id="xba:C7S18_00740"/>
<reference evidence="3 4" key="1">
    <citation type="submission" date="2018-03" db="EMBL/GenBank/DDBJ databases">
        <title>Ahniella affigens gen. nov., sp. nov., a gammaproteobacterium isolated from sandy soil near a stream.</title>
        <authorList>
            <person name="Ko Y."/>
            <person name="Kim J.-H."/>
        </authorList>
    </citation>
    <scope>NUCLEOTIDE SEQUENCE [LARGE SCALE GENOMIC DNA]</scope>
    <source>
        <strain evidence="3 4">D13</strain>
    </source>
</reference>
<dbReference type="PANTHER" id="PTHR21198">
    <property type="entry name" value="GLUTAMATE RACEMASE"/>
    <property type="match status" value="1"/>
</dbReference>
<dbReference type="Proteomes" id="UP000241074">
    <property type="component" value="Chromosome"/>
</dbReference>
<sequence length="237" mass="25786">MYTIGLIGGMSWESTIPYYRLINETIKAELGGLHSAKIVLFSVDFHEIEVLQRQGDWDRAGQMLADAAKSLQAAGADVLVLCTNTMHKVAAQIASAVAIPLLHIADATGVVIRDRGHQTVGLLGTRFTMEQDFYSERLRQQFGLRVLTPQADDRALVHRVIYEELCLGRIEPASQQAFRDIIQRLIDAGAEAVILGCTEISLLVGPADAPVPVFDTTAIHARAAAHYALRDSSLPAA</sequence>
<gene>
    <name evidence="3" type="ORF">C7S18_00740</name>
</gene>
<name>A0A2P1PLU2_9GAMM</name>
<keyword evidence="4" id="KW-1185">Reference proteome</keyword>
<dbReference type="EMBL" id="CP027860">
    <property type="protein sequence ID" value="AVP95814.1"/>
    <property type="molecule type" value="Genomic_DNA"/>
</dbReference>
<comment type="similarity">
    <text evidence="1">Belongs to the aspartate/glutamate racemases family.</text>
</comment>
<proteinExistence type="inferred from homology"/>
<dbReference type="InterPro" id="IPR033134">
    <property type="entry name" value="Asp/Glu_racemase_AS_2"/>
</dbReference>
<dbReference type="RefSeq" id="WP_106889743.1">
    <property type="nucleotide sequence ID" value="NZ_CP027860.1"/>
</dbReference>
<reference evidence="3 4" key="2">
    <citation type="submission" date="2018-03" db="EMBL/GenBank/DDBJ databases">
        <authorList>
            <person name="Keele B.F."/>
        </authorList>
    </citation>
    <scope>NUCLEOTIDE SEQUENCE [LARGE SCALE GENOMIC DNA]</scope>
    <source>
        <strain evidence="3 4">D13</strain>
    </source>
</reference>
<evidence type="ECO:0000313" key="4">
    <source>
        <dbReference type="Proteomes" id="UP000241074"/>
    </source>
</evidence>
<dbReference type="OrthoDB" id="9803739at2"/>
<dbReference type="Gene3D" id="3.40.50.1860">
    <property type="match status" value="2"/>
</dbReference>
<dbReference type="InterPro" id="IPR015942">
    <property type="entry name" value="Asp/Glu/hydantoin_racemase"/>
</dbReference>
<dbReference type="PANTHER" id="PTHR21198:SF7">
    <property type="entry name" value="ASPARTATE-GLUTAMATE RACEMASE FAMILY"/>
    <property type="match status" value="1"/>
</dbReference>
<evidence type="ECO:0000256" key="1">
    <source>
        <dbReference type="ARBA" id="ARBA00007847"/>
    </source>
</evidence>
<organism evidence="3 4">
    <name type="scientific">Ahniella affigens</name>
    <dbReference type="NCBI Taxonomy" id="2021234"/>
    <lineage>
        <taxon>Bacteria</taxon>
        <taxon>Pseudomonadati</taxon>
        <taxon>Pseudomonadota</taxon>
        <taxon>Gammaproteobacteria</taxon>
        <taxon>Lysobacterales</taxon>
        <taxon>Rhodanobacteraceae</taxon>
        <taxon>Ahniella</taxon>
    </lineage>
</organism>
<dbReference type="SUPFAM" id="SSF53681">
    <property type="entry name" value="Aspartate/glutamate racemase"/>
    <property type="match status" value="2"/>
</dbReference>
<dbReference type="GO" id="GO:0047661">
    <property type="term" value="F:amino-acid racemase activity"/>
    <property type="evidence" value="ECO:0007669"/>
    <property type="project" value="InterPro"/>
</dbReference>